<dbReference type="EMBL" id="VBOY01000031">
    <property type="protein sequence ID" value="TMQ67756.1"/>
    <property type="molecule type" value="Genomic_DNA"/>
</dbReference>
<dbReference type="GO" id="GO:0005829">
    <property type="term" value="C:cytosol"/>
    <property type="evidence" value="ECO:0007669"/>
    <property type="project" value="TreeGrafter"/>
</dbReference>
<keyword evidence="2" id="KW-0560">Oxidoreductase</keyword>
<accession>A0A538TVV1</accession>
<evidence type="ECO:0000256" key="2">
    <source>
        <dbReference type="RuleBase" id="RU364082"/>
    </source>
</evidence>
<keyword evidence="2" id="KW-0521">NADP</keyword>
<gene>
    <name evidence="4" type="ORF">E6K78_03765</name>
</gene>
<evidence type="ECO:0000313" key="5">
    <source>
        <dbReference type="Proteomes" id="UP000316609"/>
    </source>
</evidence>
<comment type="function">
    <text evidence="2">Catalyzes the reduction of dTDP-6-deoxy-L-lyxo-4-hexulose to yield dTDP-L-rhamnose.</text>
</comment>
<feature type="domain" description="RmlD-like substrate binding" evidence="3">
    <location>
        <begin position="118"/>
        <end position="174"/>
    </location>
</feature>
<evidence type="ECO:0000259" key="3">
    <source>
        <dbReference type="Pfam" id="PF04321"/>
    </source>
</evidence>
<dbReference type="Proteomes" id="UP000316609">
    <property type="component" value="Unassembled WGS sequence"/>
</dbReference>
<dbReference type="Pfam" id="PF04321">
    <property type="entry name" value="RmlD_sub_bind"/>
    <property type="match status" value="1"/>
</dbReference>
<evidence type="ECO:0000256" key="1">
    <source>
        <dbReference type="ARBA" id="ARBA00010944"/>
    </source>
</evidence>
<protein>
    <recommendedName>
        <fullName evidence="2">dTDP-4-dehydrorhamnose reductase</fullName>
        <ecNumber evidence="2">1.1.1.133</ecNumber>
    </recommendedName>
</protein>
<dbReference type="EC" id="1.1.1.133" evidence="2"/>
<name>A0A538TVV1_UNCEI</name>
<dbReference type="InterPro" id="IPR029903">
    <property type="entry name" value="RmlD-like-bd"/>
</dbReference>
<dbReference type="SUPFAM" id="SSF51735">
    <property type="entry name" value="NAD(P)-binding Rossmann-fold domains"/>
    <property type="match status" value="1"/>
</dbReference>
<reference evidence="4 5" key="1">
    <citation type="journal article" date="2019" name="Nat. Microbiol.">
        <title>Mediterranean grassland soil C-N compound turnover is dependent on rainfall and depth, and is mediated by genomically divergent microorganisms.</title>
        <authorList>
            <person name="Diamond S."/>
            <person name="Andeer P.F."/>
            <person name="Li Z."/>
            <person name="Crits-Christoph A."/>
            <person name="Burstein D."/>
            <person name="Anantharaman K."/>
            <person name="Lane K.R."/>
            <person name="Thomas B.C."/>
            <person name="Pan C."/>
            <person name="Northen T.R."/>
            <person name="Banfield J.F."/>
        </authorList>
    </citation>
    <scope>NUCLEOTIDE SEQUENCE [LARGE SCALE GENOMIC DNA]</scope>
    <source>
        <strain evidence="4">WS_8</strain>
    </source>
</reference>
<sequence>MSRIALIAPTGMLGSAVYDVLKDRHELILVYRDESRLELLERTYGKSSARGVRFDLAALRDDFLRGFTTQSIAPSLAALVDGIGEVDGVVNAAGVIKPYSLVDPFMTLFINGTVPHLLAAAYGSRLIQITTDCAFSGLDGAPYTEDSPHSPNDLYGLSKSIGEPSGRSLVLRTSIIGPEIHGFVSLVAWVKFGRVVDEIVSHRGRYPDHGLFHIFSTAVTKYEMVTAIAKKYDVKAMITPDNGPALDRRLATVKDLNGALRVPSFGDMLADM</sequence>
<evidence type="ECO:0000313" key="4">
    <source>
        <dbReference type="EMBL" id="TMQ67756.1"/>
    </source>
</evidence>
<dbReference type="GO" id="GO:0019305">
    <property type="term" value="P:dTDP-rhamnose biosynthetic process"/>
    <property type="evidence" value="ECO:0007669"/>
    <property type="project" value="TreeGrafter"/>
</dbReference>
<dbReference type="InterPro" id="IPR005913">
    <property type="entry name" value="dTDP_dehydrorham_reduct"/>
</dbReference>
<dbReference type="AlphaFoldDB" id="A0A538TVV1"/>
<comment type="caution">
    <text evidence="4">The sequence shown here is derived from an EMBL/GenBank/DDBJ whole genome shotgun (WGS) entry which is preliminary data.</text>
</comment>
<dbReference type="Gene3D" id="3.40.50.720">
    <property type="entry name" value="NAD(P)-binding Rossmann-like Domain"/>
    <property type="match status" value="1"/>
</dbReference>
<comment type="pathway">
    <text evidence="2">Carbohydrate biosynthesis; dTDP-L-rhamnose biosynthesis.</text>
</comment>
<dbReference type="PANTHER" id="PTHR10491">
    <property type="entry name" value="DTDP-4-DEHYDRORHAMNOSE REDUCTASE"/>
    <property type="match status" value="1"/>
</dbReference>
<dbReference type="GO" id="GO:0008831">
    <property type="term" value="F:dTDP-4-dehydrorhamnose reductase activity"/>
    <property type="evidence" value="ECO:0007669"/>
    <property type="project" value="UniProtKB-EC"/>
</dbReference>
<organism evidence="4 5">
    <name type="scientific">Eiseniibacteriota bacterium</name>
    <dbReference type="NCBI Taxonomy" id="2212470"/>
    <lineage>
        <taxon>Bacteria</taxon>
        <taxon>Candidatus Eiseniibacteriota</taxon>
    </lineage>
</organism>
<dbReference type="PANTHER" id="PTHR10491:SF4">
    <property type="entry name" value="METHIONINE ADENOSYLTRANSFERASE 2 SUBUNIT BETA"/>
    <property type="match status" value="1"/>
</dbReference>
<proteinExistence type="inferred from homology"/>
<comment type="similarity">
    <text evidence="1 2">Belongs to the dTDP-4-dehydrorhamnose reductase family.</text>
</comment>
<dbReference type="InterPro" id="IPR036291">
    <property type="entry name" value="NAD(P)-bd_dom_sf"/>
</dbReference>